<dbReference type="GeneID" id="93132650"/>
<dbReference type="KEGG" id="egm:AYC65_07030"/>
<organism evidence="1 2">
    <name type="scientific">Elizabethkingia bruuniana</name>
    <dbReference type="NCBI Taxonomy" id="1756149"/>
    <lineage>
        <taxon>Bacteria</taxon>
        <taxon>Pseudomonadati</taxon>
        <taxon>Bacteroidota</taxon>
        <taxon>Flavobacteriia</taxon>
        <taxon>Flavobacteriales</taxon>
        <taxon>Weeksellaceae</taxon>
        <taxon>Elizabethkingia</taxon>
    </lineage>
</organism>
<name>A0A7T7UXW9_9FLAO</name>
<reference evidence="1 2" key="1">
    <citation type="submission" date="2020-12" db="EMBL/GenBank/DDBJ databases">
        <title>FDA dAtabase for Regulatory Grade micrObial Sequences (FDA-ARGOS): Supporting development and validation of Infectious Disease Dx tests.</title>
        <authorList>
            <person name="Kerrigan L."/>
            <person name="Long C."/>
            <person name="Tallon L."/>
            <person name="Sadzewicz L."/>
            <person name="Zhao X."/>
            <person name="Boylan J."/>
            <person name="Ott S."/>
            <person name="Bowen H."/>
            <person name="Vavikolanu K."/>
            <person name="Mehta A."/>
            <person name="Aluvathingal J."/>
            <person name="Nadendla S."/>
            <person name="Yan Y."/>
            <person name="Sichtig H."/>
        </authorList>
    </citation>
    <scope>NUCLEOTIDE SEQUENCE [LARGE SCALE GENOMIC DNA]</scope>
    <source>
        <strain evidence="1 2">FDAARGOS_1031</strain>
    </source>
</reference>
<gene>
    <name evidence="1" type="ORF">I6H88_17720</name>
</gene>
<proteinExistence type="predicted"/>
<dbReference type="AlphaFoldDB" id="A0A7T7UXW9"/>
<dbReference type="InterPro" id="IPR005901">
    <property type="entry name" value="GLPGLI"/>
</dbReference>
<sequence>MKYTNQNFIVFIFILISIFLSGQNTTIVYELTYRPSTNNKDSLVKSRLYYLDILNQESVFRSEFRRISDSLIFFKSSYGYGYNLNFNDQIYLKKDIKTNKAVKYIVSPISKDKFYVNITEILNWKLFPESKIIENIKCQRAEVNYGGRHWIAYFTQDIQLSEGPHVFHGLPGLIIQISDSNQNYIFKLVRIKKFNHNNLFSFNEGNKLSWEMFNKIQIDYYNDPYSFAKVYNMKVATDDGMGGIKKVDIREDTFRIQKYIRKNDNIIELNQKIEYKP</sequence>
<dbReference type="EMBL" id="CP067018">
    <property type="protein sequence ID" value="QQN58246.1"/>
    <property type="molecule type" value="Genomic_DNA"/>
</dbReference>
<accession>A0A7T7UXW9</accession>
<dbReference type="RefSeq" id="WP_059333770.1">
    <property type="nucleotide sequence ID" value="NZ_CBCSDR010000001.1"/>
</dbReference>
<keyword evidence="2" id="KW-1185">Reference proteome</keyword>
<dbReference type="Proteomes" id="UP000595426">
    <property type="component" value="Chromosome"/>
</dbReference>
<evidence type="ECO:0000313" key="1">
    <source>
        <dbReference type="EMBL" id="QQN58246.1"/>
    </source>
</evidence>
<evidence type="ECO:0000313" key="2">
    <source>
        <dbReference type="Proteomes" id="UP000595426"/>
    </source>
</evidence>
<dbReference type="NCBIfam" id="TIGR01200">
    <property type="entry name" value="GLPGLI"/>
    <property type="match status" value="1"/>
</dbReference>
<protein>
    <submittedName>
        <fullName evidence="1">GLPGLI family protein</fullName>
    </submittedName>
</protein>
<dbReference type="OrthoDB" id="1440774at2"/>